<sequence>MAVTELEAKVTIAKIVQLAYDTNGDKAANIIFGRGGYSIAIDQSGEVQMSGSIGNTIIFNGDPALDGLGFKVKRVSVNFTNGDGGTVNFNGSFDFVAGTSISVAGSFDVYNMIKSCSGLLCKAARFLDGRDAQIEQELQQYIR</sequence>
<name>A0A918KGY2_9GAMM</name>
<reference evidence="1" key="2">
    <citation type="submission" date="2020-09" db="EMBL/GenBank/DDBJ databases">
        <authorList>
            <person name="Sun Q."/>
            <person name="Kim S."/>
        </authorList>
    </citation>
    <scope>NUCLEOTIDE SEQUENCE</scope>
    <source>
        <strain evidence="1">KCTC 22169</strain>
    </source>
</reference>
<reference evidence="1" key="1">
    <citation type="journal article" date="2014" name="Int. J. Syst. Evol. Microbiol.">
        <title>Complete genome sequence of Corynebacterium casei LMG S-19264T (=DSM 44701T), isolated from a smear-ripened cheese.</title>
        <authorList>
            <consortium name="US DOE Joint Genome Institute (JGI-PGF)"/>
            <person name="Walter F."/>
            <person name="Albersmeier A."/>
            <person name="Kalinowski J."/>
            <person name="Ruckert C."/>
        </authorList>
    </citation>
    <scope>NUCLEOTIDE SEQUENCE</scope>
    <source>
        <strain evidence="1">KCTC 22169</strain>
    </source>
</reference>
<accession>A0A918KGY2</accession>
<keyword evidence="2" id="KW-1185">Reference proteome</keyword>
<protein>
    <submittedName>
        <fullName evidence="1">Uncharacterized protein</fullName>
    </submittedName>
</protein>
<evidence type="ECO:0000313" key="2">
    <source>
        <dbReference type="Proteomes" id="UP000626148"/>
    </source>
</evidence>
<dbReference type="AlphaFoldDB" id="A0A918KGY2"/>
<gene>
    <name evidence="1" type="ORF">GCM10007392_33020</name>
</gene>
<evidence type="ECO:0000313" key="1">
    <source>
        <dbReference type="EMBL" id="GGX62516.1"/>
    </source>
</evidence>
<proteinExistence type="predicted"/>
<dbReference type="RefSeq" id="WP_189610684.1">
    <property type="nucleotide sequence ID" value="NZ_BMXR01000008.1"/>
</dbReference>
<dbReference type="EMBL" id="BMXR01000008">
    <property type="protein sequence ID" value="GGX62516.1"/>
    <property type="molecule type" value="Genomic_DNA"/>
</dbReference>
<dbReference type="Proteomes" id="UP000626148">
    <property type="component" value="Unassembled WGS sequence"/>
</dbReference>
<organism evidence="1 2">
    <name type="scientific">Saccharospirillum salsuginis</name>
    <dbReference type="NCBI Taxonomy" id="418750"/>
    <lineage>
        <taxon>Bacteria</taxon>
        <taxon>Pseudomonadati</taxon>
        <taxon>Pseudomonadota</taxon>
        <taxon>Gammaproteobacteria</taxon>
        <taxon>Oceanospirillales</taxon>
        <taxon>Saccharospirillaceae</taxon>
        <taxon>Saccharospirillum</taxon>
    </lineage>
</organism>
<comment type="caution">
    <text evidence="1">The sequence shown here is derived from an EMBL/GenBank/DDBJ whole genome shotgun (WGS) entry which is preliminary data.</text>
</comment>